<dbReference type="SUPFAM" id="SSF56601">
    <property type="entry name" value="beta-lactamase/transpeptidase-like"/>
    <property type="match status" value="1"/>
</dbReference>
<dbReference type="InterPro" id="IPR001466">
    <property type="entry name" value="Beta-lactam-related"/>
</dbReference>
<dbReference type="RefSeq" id="WP_220248424.1">
    <property type="nucleotide sequence ID" value="NZ_JAICCF010000001.1"/>
</dbReference>
<feature type="repeat" description="TPR" evidence="3">
    <location>
        <begin position="463"/>
        <end position="496"/>
    </location>
</feature>
<reference evidence="5 6" key="1">
    <citation type="submission" date="2021-08" db="EMBL/GenBank/DDBJ databases">
        <title>The genome sequence of Chitinophaga sp. B61.</title>
        <authorList>
            <person name="Zhang X."/>
        </authorList>
    </citation>
    <scope>NUCLEOTIDE SEQUENCE [LARGE SCALE GENOMIC DNA]</scope>
    <source>
        <strain evidence="5 6">B61</strain>
    </source>
</reference>
<dbReference type="Gene3D" id="3.40.710.10">
    <property type="entry name" value="DD-peptidase/beta-lactamase superfamily"/>
    <property type="match status" value="1"/>
</dbReference>
<sequence length="510" mass="57133">MKYAIFLINLLLISIGGVAQQRLGKLNIYFNNIALQQYMNGNILLAEHGRPVYQRSFGYADHAAATPNTPDQRFNLASITKVFTATAILQLKEKGLLRLGDNLRYYLPQFPYDRITIRHLLTHTSGLPDLELYEPIIKAYPDTIVTNNIIIPVLIQEKRQLYFQPGSKFSYCNLNYSLLALLIEKLSGQSFQAYLVDNIFRPAGMLMTNAVACSFEPADKDIATPHVYDMLYDTACTSAFKLKRYRYTSYNNSAATGASNVVTTVHDLLLFDKAFFAGKLLSTTSMQEAFTPVVLNNGDTTWEHMDTMQGEGRGSYGLGWEIFEQPAFGKAVGHGGFNFGLATFYYRNLDKQQTIIAFDNFPGPPFGSIVTSALHLLNNQPATPVTIKTSLARLFGQQLLQYGLTTAANNMHVLVNDTSRYYLSEKEMNKLGYEFLYLSSVPGHAQLAVATFLTNISYFPDSFNTYDSYAEALSVTGSKQEAIRMYRKSIALNPDNRDGIKALERLLSQP</sequence>
<dbReference type="EMBL" id="JAICCF010000001">
    <property type="protein sequence ID" value="MBW8683192.1"/>
    <property type="molecule type" value="Genomic_DNA"/>
</dbReference>
<evidence type="ECO:0000313" key="5">
    <source>
        <dbReference type="EMBL" id="MBW8683192.1"/>
    </source>
</evidence>
<gene>
    <name evidence="5" type="ORF">K1Y79_02500</name>
</gene>
<dbReference type="InterPro" id="IPR011990">
    <property type="entry name" value="TPR-like_helical_dom_sf"/>
</dbReference>
<evidence type="ECO:0000256" key="2">
    <source>
        <dbReference type="ARBA" id="ARBA00023136"/>
    </source>
</evidence>
<evidence type="ECO:0000259" key="4">
    <source>
        <dbReference type="Pfam" id="PF00144"/>
    </source>
</evidence>
<dbReference type="InterPro" id="IPR050491">
    <property type="entry name" value="AmpC-like"/>
</dbReference>
<dbReference type="InterPro" id="IPR019734">
    <property type="entry name" value="TPR_rpt"/>
</dbReference>
<feature type="domain" description="Beta-lactamase-related" evidence="4">
    <location>
        <begin position="43"/>
        <end position="356"/>
    </location>
</feature>
<name>A0ABS7G917_9BACT</name>
<accession>A0ABS7G917</accession>
<comment type="caution">
    <text evidence="5">The sequence shown here is derived from an EMBL/GenBank/DDBJ whole genome shotgun (WGS) entry which is preliminary data.</text>
</comment>
<keyword evidence="2" id="KW-0472">Membrane</keyword>
<comment type="subcellular location">
    <subcellularLocation>
        <location evidence="1">Membrane</location>
    </subcellularLocation>
</comment>
<keyword evidence="3" id="KW-0802">TPR repeat</keyword>
<dbReference type="PANTHER" id="PTHR46825">
    <property type="entry name" value="D-ALANYL-D-ALANINE-CARBOXYPEPTIDASE/ENDOPEPTIDASE AMPH"/>
    <property type="match status" value="1"/>
</dbReference>
<dbReference type="Proteomes" id="UP000812961">
    <property type="component" value="Unassembled WGS sequence"/>
</dbReference>
<proteinExistence type="predicted"/>
<protein>
    <submittedName>
        <fullName evidence="5">Beta-lactamase family protein</fullName>
    </submittedName>
</protein>
<evidence type="ECO:0000256" key="1">
    <source>
        <dbReference type="ARBA" id="ARBA00004370"/>
    </source>
</evidence>
<dbReference type="PANTHER" id="PTHR46825:SF11">
    <property type="entry name" value="PENICILLIN-BINDING PROTEIN 4"/>
    <property type="match status" value="1"/>
</dbReference>
<dbReference type="Pfam" id="PF00144">
    <property type="entry name" value="Beta-lactamase"/>
    <property type="match status" value="1"/>
</dbReference>
<keyword evidence="6" id="KW-1185">Reference proteome</keyword>
<evidence type="ECO:0000313" key="6">
    <source>
        <dbReference type="Proteomes" id="UP000812961"/>
    </source>
</evidence>
<evidence type="ECO:0000256" key="3">
    <source>
        <dbReference type="PROSITE-ProRule" id="PRU00339"/>
    </source>
</evidence>
<dbReference type="Gene3D" id="1.25.40.10">
    <property type="entry name" value="Tetratricopeptide repeat domain"/>
    <property type="match status" value="1"/>
</dbReference>
<organism evidence="5 6">
    <name type="scientific">Chitinophaga rhizophila</name>
    <dbReference type="NCBI Taxonomy" id="2866212"/>
    <lineage>
        <taxon>Bacteria</taxon>
        <taxon>Pseudomonadati</taxon>
        <taxon>Bacteroidota</taxon>
        <taxon>Chitinophagia</taxon>
        <taxon>Chitinophagales</taxon>
        <taxon>Chitinophagaceae</taxon>
        <taxon>Chitinophaga</taxon>
    </lineage>
</organism>
<dbReference type="InterPro" id="IPR012338">
    <property type="entry name" value="Beta-lactam/transpept-like"/>
</dbReference>
<dbReference type="SUPFAM" id="SSF48452">
    <property type="entry name" value="TPR-like"/>
    <property type="match status" value="1"/>
</dbReference>
<dbReference type="PROSITE" id="PS50005">
    <property type="entry name" value="TPR"/>
    <property type="match status" value="1"/>
</dbReference>